<name>A0A1Y2C734_9FUNG</name>
<dbReference type="InterPro" id="IPR035897">
    <property type="entry name" value="Toll_tir_struct_dom_sf"/>
</dbReference>
<dbReference type="Gene3D" id="3.40.50.10140">
    <property type="entry name" value="Toll/interleukin-1 receptor homology (TIR) domain"/>
    <property type="match status" value="1"/>
</dbReference>
<dbReference type="AlphaFoldDB" id="A0A1Y2C734"/>
<dbReference type="GO" id="GO:0007165">
    <property type="term" value="P:signal transduction"/>
    <property type="evidence" value="ECO:0007669"/>
    <property type="project" value="InterPro"/>
</dbReference>
<dbReference type="Proteomes" id="UP000193642">
    <property type="component" value="Unassembled WGS sequence"/>
</dbReference>
<dbReference type="Pfam" id="PF13676">
    <property type="entry name" value="TIR_2"/>
    <property type="match status" value="1"/>
</dbReference>
<dbReference type="OrthoDB" id="2152247at2759"/>
<feature type="coiled-coil region" evidence="1">
    <location>
        <begin position="103"/>
        <end position="152"/>
    </location>
</feature>
<gene>
    <name evidence="3" type="ORF">BCR33DRAFT_283265</name>
</gene>
<evidence type="ECO:0000256" key="1">
    <source>
        <dbReference type="SAM" id="Coils"/>
    </source>
</evidence>
<evidence type="ECO:0000313" key="4">
    <source>
        <dbReference type="Proteomes" id="UP000193642"/>
    </source>
</evidence>
<keyword evidence="1" id="KW-0175">Coiled coil</keyword>
<evidence type="ECO:0000313" key="3">
    <source>
        <dbReference type="EMBL" id="ORY42842.1"/>
    </source>
</evidence>
<accession>A0A1Y2C734</accession>
<keyword evidence="4" id="KW-1185">Reference proteome</keyword>
<feature type="domain" description="TIR" evidence="2">
    <location>
        <begin position="265"/>
        <end position="380"/>
    </location>
</feature>
<sequence length="380" mass="42269">MKVLALAIAQERNLRRAENNQAVVNFFSKLVGAGDSSALEQTAAERGWPKHLMAIKHAETILKAIDTNIKHNTLHPEEFLSLLDAQLEISNLKSTLAKRDEELLEAKLQVAAMLKQIANSNNQDVIKLKSELASTQKELSDAKEQILLLSNQAEMVKLIFVNVVLIAPYQPAKTQDFTKSSNLVSGILGQFRKSSSVFGSHIQDPVTQNQNSVTVLSPPVPKTLTSYQASSTAETMSKEITEYSGLPDDPSASLQACGEWFKSSETYDFFISYRVATDAKVAMELYFRLKDQRILDEYGHSRQVKVYWDKECLKKGQDWRDGFVQGLKNSRCVLMIMSPGAAERMKVSDVKGDNVLLEWETAILAGKKSICIPQPGTNTL</sequence>
<protein>
    <recommendedName>
        <fullName evidence="2">TIR domain-containing protein</fullName>
    </recommendedName>
</protein>
<dbReference type="InterPro" id="IPR000157">
    <property type="entry name" value="TIR_dom"/>
</dbReference>
<reference evidence="3 4" key="1">
    <citation type="submission" date="2016-07" db="EMBL/GenBank/DDBJ databases">
        <title>Pervasive Adenine N6-methylation of Active Genes in Fungi.</title>
        <authorList>
            <consortium name="DOE Joint Genome Institute"/>
            <person name="Mondo S.J."/>
            <person name="Dannebaum R.O."/>
            <person name="Kuo R.C."/>
            <person name="Labutti K."/>
            <person name="Haridas S."/>
            <person name="Kuo A."/>
            <person name="Salamov A."/>
            <person name="Ahrendt S.R."/>
            <person name="Lipzen A."/>
            <person name="Sullivan W."/>
            <person name="Andreopoulos W.B."/>
            <person name="Clum A."/>
            <person name="Lindquist E."/>
            <person name="Daum C."/>
            <person name="Ramamoorthy G.K."/>
            <person name="Gryganskyi A."/>
            <person name="Culley D."/>
            <person name="Magnuson J.K."/>
            <person name="James T.Y."/>
            <person name="O'Malley M.A."/>
            <person name="Stajich J.E."/>
            <person name="Spatafora J.W."/>
            <person name="Visel A."/>
            <person name="Grigoriev I.V."/>
        </authorList>
    </citation>
    <scope>NUCLEOTIDE SEQUENCE [LARGE SCALE GENOMIC DNA]</scope>
    <source>
        <strain evidence="3 4">JEL800</strain>
    </source>
</reference>
<dbReference type="PROSITE" id="PS50104">
    <property type="entry name" value="TIR"/>
    <property type="match status" value="1"/>
</dbReference>
<dbReference type="SUPFAM" id="SSF52200">
    <property type="entry name" value="Toll/Interleukin receptor TIR domain"/>
    <property type="match status" value="1"/>
</dbReference>
<dbReference type="EMBL" id="MCGO01000027">
    <property type="protein sequence ID" value="ORY42842.1"/>
    <property type="molecule type" value="Genomic_DNA"/>
</dbReference>
<comment type="caution">
    <text evidence="3">The sequence shown here is derived from an EMBL/GenBank/DDBJ whole genome shotgun (WGS) entry which is preliminary data.</text>
</comment>
<evidence type="ECO:0000259" key="2">
    <source>
        <dbReference type="PROSITE" id="PS50104"/>
    </source>
</evidence>
<organism evidence="3 4">
    <name type="scientific">Rhizoclosmatium globosum</name>
    <dbReference type="NCBI Taxonomy" id="329046"/>
    <lineage>
        <taxon>Eukaryota</taxon>
        <taxon>Fungi</taxon>
        <taxon>Fungi incertae sedis</taxon>
        <taxon>Chytridiomycota</taxon>
        <taxon>Chytridiomycota incertae sedis</taxon>
        <taxon>Chytridiomycetes</taxon>
        <taxon>Chytridiales</taxon>
        <taxon>Chytriomycetaceae</taxon>
        <taxon>Rhizoclosmatium</taxon>
    </lineage>
</organism>
<proteinExistence type="predicted"/>